<dbReference type="InterPro" id="IPR005218">
    <property type="entry name" value="Diacylglycerol/lipid_kinase"/>
</dbReference>
<evidence type="ECO:0000256" key="1">
    <source>
        <dbReference type="ARBA" id="ARBA00001946"/>
    </source>
</evidence>
<organism evidence="13 14">
    <name type="scientific">Pedobacter frigiditerrae</name>
    <dbReference type="NCBI Taxonomy" id="2530452"/>
    <lineage>
        <taxon>Bacteria</taxon>
        <taxon>Pseudomonadati</taxon>
        <taxon>Bacteroidota</taxon>
        <taxon>Sphingobacteriia</taxon>
        <taxon>Sphingobacteriales</taxon>
        <taxon>Sphingobacteriaceae</taxon>
        <taxon>Pedobacter</taxon>
    </lineage>
</organism>
<dbReference type="PANTHER" id="PTHR12358">
    <property type="entry name" value="SPHINGOSINE KINASE"/>
    <property type="match status" value="1"/>
</dbReference>
<feature type="domain" description="DAGKc" evidence="12">
    <location>
        <begin position="3"/>
        <end position="132"/>
    </location>
</feature>
<dbReference type="Pfam" id="PF19279">
    <property type="entry name" value="YegS_C"/>
    <property type="match status" value="1"/>
</dbReference>
<name>A0A4R0N2B7_9SPHI</name>
<dbReference type="OrthoDB" id="9786026at2"/>
<dbReference type="InterPro" id="IPR017438">
    <property type="entry name" value="ATP-NAD_kinase_N"/>
</dbReference>
<dbReference type="InterPro" id="IPR016064">
    <property type="entry name" value="NAD/diacylglycerol_kinase_sf"/>
</dbReference>
<dbReference type="GO" id="GO:0046872">
    <property type="term" value="F:metal ion binding"/>
    <property type="evidence" value="ECO:0007669"/>
    <property type="project" value="UniProtKB-KW"/>
</dbReference>
<dbReference type="EMBL" id="SJSK01000001">
    <property type="protein sequence ID" value="TCC93978.1"/>
    <property type="molecule type" value="Genomic_DNA"/>
</dbReference>
<keyword evidence="2" id="KW-0444">Lipid biosynthesis</keyword>
<dbReference type="InterPro" id="IPR050187">
    <property type="entry name" value="Lipid_Phosphate_FormReg"/>
</dbReference>
<evidence type="ECO:0000256" key="7">
    <source>
        <dbReference type="ARBA" id="ARBA00022840"/>
    </source>
</evidence>
<evidence type="ECO:0000256" key="5">
    <source>
        <dbReference type="ARBA" id="ARBA00022741"/>
    </source>
</evidence>
<dbReference type="PANTHER" id="PTHR12358:SF106">
    <property type="entry name" value="LIPID KINASE YEGS"/>
    <property type="match status" value="1"/>
</dbReference>
<dbReference type="AlphaFoldDB" id="A0A4R0N2B7"/>
<dbReference type="Gene3D" id="3.40.50.10330">
    <property type="entry name" value="Probable inorganic polyphosphate/atp-NAD kinase, domain 1"/>
    <property type="match status" value="1"/>
</dbReference>
<dbReference type="InterPro" id="IPR045540">
    <property type="entry name" value="YegS/DAGK_C"/>
</dbReference>
<keyword evidence="9" id="KW-0443">Lipid metabolism</keyword>
<protein>
    <submittedName>
        <fullName evidence="13">YegS/Rv2252/BmrU family lipid kinase</fullName>
    </submittedName>
</protein>
<evidence type="ECO:0000256" key="4">
    <source>
        <dbReference type="ARBA" id="ARBA00022723"/>
    </source>
</evidence>
<dbReference type="GO" id="GO:0016301">
    <property type="term" value="F:kinase activity"/>
    <property type="evidence" value="ECO:0007669"/>
    <property type="project" value="UniProtKB-KW"/>
</dbReference>
<keyword evidence="4" id="KW-0479">Metal-binding</keyword>
<dbReference type="SMART" id="SM00046">
    <property type="entry name" value="DAGKc"/>
    <property type="match status" value="1"/>
</dbReference>
<dbReference type="NCBIfam" id="TIGR00147">
    <property type="entry name" value="YegS/Rv2252/BmrU family lipid kinase"/>
    <property type="match status" value="1"/>
</dbReference>
<evidence type="ECO:0000313" key="13">
    <source>
        <dbReference type="EMBL" id="TCC93978.1"/>
    </source>
</evidence>
<dbReference type="GO" id="GO:0005524">
    <property type="term" value="F:ATP binding"/>
    <property type="evidence" value="ECO:0007669"/>
    <property type="project" value="UniProtKB-KW"/>
</dbReference>
<keyword evidence="11" id="KW-1208">Phospholipid metabolism</keyword>
<evidence type="ECO:0000256" key="8">
    <source>
        <dbReference type="ARBA" id="ARBA00022842"/>
    </source>
</evidence>
<evidence type="ECO:0000313" key="14">
    <source>
        <dbReference type="Proteomes" id="UP000292884"/>
    </source>
</evidence>
<comment type="caution">
    <text evidence="13">The sequence shown here is derived from an EMBL/GenBank/DDBJ whole genome shotgun (WGS) entry which is preliminary data.</text>
</comment>
<dbReference type="Proteomes" id="UP000292884">
    <property type="component" value="Unassembled WGS sequence"/>
</dbReference>
<keyword evidence="7" id="KW-0067">ATP-binding</keyword>
<dbReference type="SUPFAM" id="SSF111331">
    <property type="entry name" value="NAD kinase/diacylglycerol kinase-like"/>
    <property type="match status" value="1"/>
</dbReference>
<proteinExistence type="predicted"/>
<evidence type="ECO:0000256" key="10">
    <source>
        <dbReference type="ARBA" id="ARBA00023209"/>
    </source>
</evidence>
<dbReference type="Pfam" id="PF00781">
    <property type="entry name" value="DAGK_cat"/>
    <property type="match status" value="1"/>
</dbReference>
<evidence type="ECO:0000256" key="9">
    <source>
        <dbReference type="ARBA" id="ARBA00023098"/>
    </source>
</evidence>
<keyword evidence="8" id="KW-0460">Magnesium</keyword>
<dbReference type="Gene3D" id="2.60.200.40">
    <property type="match status" value="1"/>
</dbReference>
<evidence type="ECO:0000256" key="3">
    <source>
        <dbReference type="ARBA" id="ARBA00022679"/>
    </source>
</evidence>
<sequence>MKAKTQKILFIVNPGSGNKEVDYKKEIKAFFKSKEEELAIYELPENCSLAKIKSAIEKAYADRVIAVGGDGTLKLVAECLLKTKTPIGIIPAGSANGMAKELGIPLELNEALELAVNGKPKQIHAVLINGELCIHLADIGFNAYIVKKFDELPTRGMWTYAKAAWHAFWYHRKMDVEFKIDKKTIRQKAAMVVVANAKKYGTGFEINPEGELDDELFEVIIVKKYAVLEIIKIWLSKLPWDPKKIESFQTSHLKITTKHKVHFQVDGEYLGKVDTVEAKIIPKAINVIVGPSA</sequence>
<evidence type="ECO:0000256" key="6">
    <source>
        <dbReference type="ARBA" id="ARBA00022777"/>
    </source>
</evidence>
<dbReference type="RefSeq" id="WP_131551843.1">
    <property type="nucleotide sequence ID" value="NZ_SJSK01000001.1"/>
</dbReference>
<keyword evidence="14" id="KW-1185">Reference proteome</keyword>
<dbReference type="PROSITE" id="PS50146">
    <property type="entry name" value="DAGK"/>
    <property type="match status" value="1"/>
</dbReference>
<evidence type="ECO:0000259" key="12">
    <source>
        <dbReference type="PROSITE" id="PS50146"/>
    </source>
</evidence>
<dbReference type="GO" id="GO:0005886">
    <property type="term" value="C:plasma membrane"/>
    <property type="evidence" value="ECO:0007669"/>
    <property type="project" value="TreeGrafter"/>
</dbReference>
<comment type="cofactor">
    <cofactor evidence="1">
        <name>Mg(2+)</name>
        <dbReference type="ChEBI" id="CHEBI:18420"/>
    </cofactor>
</comment>
<keyword evidence="10" id="KW-0594">Phospholipid biosynthesis</keyword>
<dbReference type="InterPro" id="IPR001206">
    <property type="entry name" value="Diacylglycerol_kinase_cat_dom"/>
</dbReference>
<keyword evidence="6 13" id="KW-0418">Kinase</keyword>
<keyword evidence="5" id="KW-0547">Nucleotide-binding</keyword>
<keyword evidence="3" id="KW-0808">Transferase</keyword>
<gene>
    <name evidence="13" type="ORF">EZ428_04180</name>
</gene>
<evidence type="ECO:0000256" key="2">
    <source>
        <dbReference type="ARBA" id="ARBA00022516"/>
    </source>
</evidence>
<evidence type="ECO:0000256" key="11">
    <source>
        <dbReference type="ARBA" id="ARBA00023264"/>
    </source>
</evidence>
<accession>A0A4R0N2B7</accession>
<reference evidence="13 14" key="1">
    <citation type="submission" date="2019-02" db="EMBL/GenBank/DDBJ databases">
        <title>Pedobacter sp. RP-1-13 sp. nov., isolated from Arctic soil.</title>
        <authorList>
            <person name="Dahal R.H."/>
        </authorList>
    </citation>
    <scope>NUCLEOTIDE SEQUENCE [LARGE SCALE GENOMIC DNA]</scope>
    <source>
        <strain evidence="13 14">RP-1-13</strain>
    </source>
</reference>
<dbReference type="GO" id="GO:0008654">
    <property type="term" value="P:phospholipid biosynthetic process"/>
    <property type="evidence" value="ECO:0007669"/>
    <property type="project" value="UniProtKB-KW"/>
</dbReference>